<name>A0ABY4WJK4_9BACL</name>
<proteinExistence type="predicted"/>
<dbReference type="EMBL" id="CP098755">
    <property type="protein sequence ID" value="USG67059.1"/>
    <property type="molecule type" value="Genomic_DNA"/>
</dbReference>
<evidence type="ECO:0008006" key="3">
    <source>
        <dbReference type="Google" id="ProtNLM"/>
    </source>
</evidence>
<evidence type="ECO:0000313" key="2">
    <source>
        <dbReference type="Proteomes" id="UP001056500"/>
    </source>
</evidence>
<gene>
    <name evidence="1" type="ORF">NDK47_07145</name>
</gene>
<sequence>MSTAFQWEKPLVSEESVPVAGGTLQTKVYQFKNGDIYRAYRLEGQLEAQSHLINVPVPSEGAVFRHVMNQEGQARQWNILSLLNLQSLPLTPGFIESPSRYYWIGAPIVYQPLGNTTIEEKKELAAPITVKQEWFRLILEVNLPVKPGIVSEWWYMESRSPQVAWDNQPMSNLWLSRDFSEKAKWLYDGYYYASPSTYVPYTANAYWRIPENYIVRSLLANPSDRASQNMAYIMLDTAVRNQEPDGHWKSYPLSQWLYEDYGIQDGFYDTRFNTGMAEMLLEGCKLYDDSQFCDSAKKYAKYLRDHASQNHYVVSGPQDGWLVADYTHPVPHTPTHVSLNHQLAEINFLWKMYMKFHDPTDKELANIMLYGVTNLGEKWITQNGDLHYAWFPDNSFGRPDYPYLTYNDLRDTQRLYQSLYGVEQTTIAQLMRSKEMWMAANQVVIPVQ</sequence>
<accession>A0ABY4WJK4</accession>
<evidence type="ECO:0000313" key="1">
    <source>
        <dbReference type="EMBL" id="USG67059.1"/>
    </source>
</evidence>
<reference evidence="1" key="1">
    <citation type="submission" date="2022-06" db="EMBL/GenBank/DDBJ databases">
        <title>Genome sequencing of Brevibacillus sp. BB3-R1.</title>
        <authorList>
            <person name="Heo J."/>
            <person name="Lee D."/>
            <person name="Won M."/>
            <person name="Han B.-H."/>
            <person name="Hong S.-B."/>
            <person name="Kwon S.-W."/>
        </authorList>
    </citation>
    <scope>NUCLEOTIDE SEQUENCE</scope>
    <source>
        <strain evidence="1">BB3-R1</strain>
    </source>
</reference>
<dbReference type="Proteomes" id="UP001056500">
    <property type="component" value="Chromosome"/>
</dbReference>
<protein>
    <recommendedName>
        <fullName evidence="3">D-glucuronyl C5-epimerase C-terminal domain-containing protein</fullName>
    </recommendedName>
</protein>
<dbReference type="RefSeq" id="WP_251874163.1">
    <property type="nucleotide sequence ID" value="NZ_CP098755.1"/>
</dbReference>
<keyword evidence="2" id="KW-1185">Reference proteome</keyword>
<organism evidence="1 2">
    <name type="scientific">Brevibacillus ruminantium</name>
    <dbReference type="NCBI Taxonomy" id="2950604"/>
    <lineage>
        <taxon>Bacteria</taxon>
        <taxon>Bacillati</taxon>
        <taxon>Bacillota</taxon>
        <taxon>Bacilli</taxon>
        <taxon>Bacillales</taxon>
        <taxon>Paenibacillaceae</taxon>
        <taxon>Brevibacillus</taxon>
    </lineage>
</organism>